<organism evidence="15 16">
    <name type="scientific">Lederbergia galactosidilytica</name>
    <dbReference type="NCBI Taxonomy" id="217031"/>
    <lineage>
        <taxon>Bacteria</taxon>
        <taxon>Bacillati</taxon>
        <taxon>Bacillota</taxon>
        <taxon>Bacilli</taxon>
        <taxon>Bacillales</taxon>
        <taxon>Bacillaceae</taxon>
        <taxon>Lederbergia</taxon>
    </lineage>
</organism>
<evidence type="ECO:0000256" key="11">
    <source>
        <dbReference type="ARBA" id="ARBA00023288"/>
    </source>
</evidence>
<dbReference type="EMBL" id="LDJR01000058">
    <property type="protein sequence ID" value="OAK67936.1"/>
    <property type="molecule type" value="Genomic_DNA"/>
</dbReference>
<keyword evidence="8 12" id="KW-0732">Signal</keyword>
<evidence type="ECO:0000256" key="13">
    <source>
        <dbReference type="SAM" id="MobiDB-lite"/>
    </source>
</evidence>
<dbReference type="PANTHER" id="PTHR30570:SF4">
    <property type="entry name" value="PHOSPHATE-BINDING PROTEIN PSTS 1"/>
    <property type="match status" value="1"/>
</dbReference>
<evidence type="ECO:0000256" key="10">
    <source>
        <dbReference type="ARBA" id="ARBA00023139"/>
    </source>
</evidence>
<comment type="function">
    <text evidence="1">Part of the ABC transporter complex PstSACB involved in phosphate import.</text>
</comment>
<feature type="chain" id="PRO_5039743921" description="Phosphate-binding protein" evidence="12">
    <location>
        <begin position="21"/>
        <end position="313"/>
    </location>
</feature>
<evidence type="ECO:0000313" key="16">
    <source>
        <dbReference type="Proteomes" id="UP000077881"/>
    </source>
</evidence>
<keyword evidence="9" id="KW-0472">Membrane</keyword>
<dbReference type="InterPro" id="IPR011862">
    <property type="entry name" value="Phos-bd"/>
</dbReference>
<feature type="signal peptide" evidence="12">
    <location>
        <begin position="1"/>
        <end position="20"/>
    </location>
</feature>
<evidence type="ECO:0000313" key="15">
    <source>
        <dbReference type="EMBL" id="OAK67936.1"/>
    </source>
</evidence>
<dbReference type="PROSITE" id="PS51257">
    <property type="entry name" value="PROKAR_LIPOPROTEIN"/>
    <property type="match status" value="1"/>
</dbReference>
<keyword evidence="5 12" id="KW-0813">Transport</keyword>
<name>A0A177ZJ10_9BACI</name>
<evidence type="ECO:0000256" key="5">
    <source>
        <dbReference type="ARBA" id="ARBA00022448"/>
    </source>
</evidence>
<evidence type="ECO:0000256" key="8">
    <source>
        <dbReference type="ARBA" id="ARBA00022729"/>
    </source>
</evidence>
<dbReference type="Proteomes" id="UP000077881">
    <property type="component" value="Unassembled WGS sequence"/>
</dbReference>
<evidence type="ECO:0000256" key="6">
    <source>
        <dbReference type="ARBA" id="ARBA00022475"/>
    </source>
</evidence>
<dbReference type="CDD" id="cd13653">
    <property type="entry name" value="PBP2_phosphate_like_1"/>
    <property type="match status" value="1"/>
</dbReference>
<feature type="domain" description="PBP" evidence="14">
    <location>
        <begin position="48"/>
        <end position="283"/>
    </location>
</feature>
<proteinExistence type="inferred from homology"/>
<dbReference type="GO" id="GO:0006817">
    <property type="term" value="P:phosphate ion transport"/>
    <property type="evidence" value="ECO:0007669"/>
    <property type="project" value="UniProtKB-UniRule"/>
</dbReference>
<dbReference type="FunFam" id="3.40.190.10:FF:000107">
    <property type="entry name" value="Phosphate ABC transporter, phosphate-binding protein"/>
    <property type="match status" value="1"/>
</dbReference>
<dbReference type="NCBIfam" id="TIGR02136">
    <property type="entry name" value="ptsS_2"/>
    <property type="match status" value="1"/>
</dbReference>
<dbReference type="SUPFAM" id="SSF53850">
    <property type="entry name" value="Periplasmic binding protein-like II"/>
    <property type="match status" value="1"/>
</dbReference>
<keyword evidence="6 12" id="KW-1003">Cell membrane</keyword>
<keyword evidence="16" id="KW-1185">Reference proteome</keyword>
<dbReference type="InterPro" id="IPR024370">
    <property type="entry name" value="PBP_domain"/>
</dbReference>
<dbReference type="Gene3D" id="3.40.190.10">
    <property type="entry name" value="Periplasmic binding protein-like II"/>
    <property type="match status" value="2"/>
</dbReference>
<dbReference type="OrthoDB" id="9790048at2"/>
<comment type="subcellular location">
    <subcellularLocation>
        <location evidence="2 12">Cell membrane</location>
        <topology evidence="2 12">Lipid-anchor</topology>
    </subcellularLocation>
</comment>
<keyword evidence="7 12" id="KW-0592">Phosphate transport</keyword>
<evidence type="ECO:0000256" key="1">
    <source>
        <dbReference type="ARBA" id="ARBA00002841"/>
    </source>
</evidence>
<comment type="similarity">
    <text evidence="3 12">Belongs to the PstS family.</text>
</comment>
<comment type="subunit">
    <text evidence="4 12">The complex is composed of two ATP-binding proteins (PstB), two transmembrane proteins (PstC and PstA) and a solute-binding protein (PstS).</text>
</comment>
<evidence type="ECO:0000259" key="14">
    <source>
        <dbReference type="Pfam" id="PF12849"/>
    </source>
</evidence>
<evidence type="ECO:0000256" key="2">
    <source>
        <dbReference type="ARBA" id="ARBA00004193"/>
    </source>
</evidence>
<dbReference type="InterPro" id="IPR050811">
    <property type="entry name" value="Phosphate_ABC_transporter"/>
</dbReference>
<dbReference type="STRING" id="217031.ABB05_18030"/>
<gene>
    <name evidence="15" type="ORF">ABB05_18030</name>
</gene>
<dbReference type="Pfam" id="PF12849">
    <property type="entry name" value="PBP_like_2"/>
    <property type="match status" value="1"/>
</dbReference>
<protein>
    <recommendedName>
        <fullName evidence="12">Phosphate-binding protein</fullName>
    </recommendedName>
</protein>
<keyword evidence="11 12" id="KW-0449">Lipoprotein</keyword>
<feature type="region of interest" description="Disordered" evidence="13">
    <location>
        <begin position="28"/>
        <end position="53"/>
    </location>
</feature>
<reference evidence="15 16" key="1">
    <citation type="submission" date="2015-05" db="EMBL/GenBank/DDBJ databases">
        <title>Comparison of genome.</title>
        <authorList>
            <person name="Zheng Z."/>
            <person name="Sun M."/>
        </authorList>
    </citation>
    <scope>NUCLEOTIDE SEQUENCE [LARGE SCALE GENOMIC DNA]</scope>
    <source>
        <strain evidence="15 16">G25-74</strain>
    </source>
</reference>
<keyword evidence="10 12" id="KW-0564">Palmitate</keyword>
<accession>A0A177ZJ10</accession>
<comment type="caution">
    <text evidence="15">The sequence shown here is derived from an EMBL/GenBank/DDBJ whole genome shotgun (WGS) entry which is preliminary data.</text>
</comment>
<evidence type="ECO:0000256" key="7">
    <source>
        <dbReference type="ARBA" id="ARBA00022592"/>
    </source>
</evidence>
<dbReference type="GO" id="GO:0042301">
    <property type="term" value="F:phosphate ion binding"/>
    <property type="evidence" value="ECO:0007669"/>
    <property type="project" value="UniProtKB-UniRule"/>
</dbReference>
<dbReference type="RefSeq" id="WP_057983998.1">
    <property type="nucleotide sequence ID" value="NZ_JAGGKH010000001.1"/>
</dbReference>
<dbReference type="AlphaFoldDB" id="A0A177ZJ10"/>
<evidence type="ECO:0000256" key="3">
    <source>
        <dbReference type="ARBA" id="ARBA00008725"/>
    </source>
</evidence>
<dbReference type="PATRIC" id="fig|217031.6.peg.3909"/>
<sequence>MKKKWIAYVACLFMFTMILAACSNTEAGSQNSASETSKTSSETNQENSTESDELAGSITVVGSSAMQPLVEAAAQQFMQQHPEVTVNVQGGGSGTGLSKISEGAVDIGNSDVFAEEKEGIPADKLTDYKVAVVGMAPVVHSEVGVEDITQDQLIDIFTGKVKNWKELGGADQEIIVVNRAQGSGTRATFETFGLNGQEPIEAQEQDSSGTVRKIVSETPGAISYLAFSYIDESIQALKIDGAEPTAENVETDTWKIWAYQHMYTNGEAVDITKEFIDYMLTDEVQTKLLPKMDYLPVTSMKVDRDANGVVTKQ</sequence>
<dbReference type="PANTHER" id="PTHR30570">
    <property type="entry name" value="PERIPLASMIC PHOSPHATE BINDING COMPONENT OF PHOSPHATE ABC TRANSPORTER"/>
    <property type="match status" value="1"/>
</dbReference>
<evidence type="ECO:0000256" key="9">
    <source>
        <dbReference type="ARBA" id="ARBA00023136"/>
    </source>
</evidence>
<evidence type="ECO:0000256" key="4">
    <source>
        <dbReference type="ARBA" id="ARBA00011529"/>
    </source>
</evidence>
<feature type="compositionally biased region" description="Low complexity" evidence="13">
    <location>
        <begin position="29"/>
        <end position="48"/>
    </location>
</feature>
<comment type="function">
    <text evidence="12">Involved in the system for phosphate transport across the cytoplasmic membrane.</text>
</comment>
<evidence type="ECO:0000256" key="12">
    <source>
        <dbReference type="RuleBase" id="RU367119"/>
    </source>
</evidence>
<dbReference type="GO" id="GO:0005886">
    <property type="term" value="C:plasma membrane"/>
    <property type="evidence" value="ECO:0007669"/>
    <property type="project" value="UniProtKB-SubCell"/>
</dbReference>